<protein>
    <submittedName>
        <fullName evidence="2">Uncharacterized protein</fullName>
    </submittedName>
</protein>
<comment type="caution">
    <text evidence="2">The sequence shown here is derived from an EMBL/GenBank/DDBJ whole genome shotgun (WGS) entry which is preliminary data.</text>
</comment>
<keyword evidence="1" id="KW-0732">Signal</keyword>
<reference evidence="2" key="1">
    <citation type="submission" date="2020-10" db="EMBL/GenBank/DDBJ databases">
        <authorList>
            <person name="Gilroy R."/>
        </authorList>
    </citation>
    <scope>NUCLEOTIDE SEQUENCE</scope>
    <source>
        <strain evidence="2">6276</strain>
    </source>
</reference>
<evidence type="ECO:0000313" key="2">
    <source>
        <dbReference type="EMBL" id="HIS37149.1"/>
    </source>
</evidence>
<feature type="signal peptide" evidence="1">
    <location>
        <begin position="1"/>
        <end position="21"/>
    </location>
</feature>
<dbReference type="AlphaFoldDB" id="A0A9D1F0H4"/>
<evidence type="ECO:0000313" key="3">
    <source>
        <dbReference type="Proteomes" id="UP000823928"/>
    </source>
</evidence>
<reference evidence="2" key="2">
    <citation type="journal article" date="2021" name="PeerJ">
        <title>Extensive microbial diversity within the chicken gut microbiome revealed by metagenomics and culture.</title>
        <authorList>
            <person name="Gilroy R."/>
            <person name="Ravi A."/>
            <person name="Getino M."/>
            <person name="Pursley I."/>
            <person name="Horton D.L."/>
            <person name="Alikhan N.F."/>
            <person name="Baker D."/>
            <person name="Gharbi K."/>
            <person name="Hall N."/>
            <person name="Watson M."/>
            <person name="Adriaenssens E.M."/>
            <person name="Foster-Nyarko E."/>
            <person name="Jarju S."/>
            <person name="Secka A."/>
            <person name="Antonio M."/>
            <person name="Oren A."/>
            <person name="Chaudhuri R.R."/>
            <person name="La Ragione R."/>
            <person name="Hildebrand F."/>
            <person name="Pallen M.J."/>
        </authorList>
    </citation>
    <scope>NUCLEOTIDE SEQUENCE</scope>
    <source>
        <strain evidence="2">6276</strain>
    </source>
</reference>
<evidence type="ECO:0000256" key="1">
    <source>
        <dbReference type="SAM" id="SignalP"/>
    </source>
</evidence>
<gene>
    <name evidence="2" type="ORF">IAC10_11075</name>
</gene>
<dbReference type="EMBL" id="DVIU01000217">
    <property type="protein sequence ID" value="HIS37149.1"/>
    <property type="molecule type" value="Genomic_DNA"/>
</dbReference>
<sequence>MKKFISLLIMVCLNFSLAAFAETVVFNPDSKIYHSINCYHAVKCKKCIKIEKKEAQNRGGRPCKNAGDKLE</sequence>
<accession>A0A9D1F0H4</accession>
<feature type="chain" id="PRO_5039546068" evidence="1">
    <location>
        <begin position="22"/>
        <end position="71"/>
    </location>
</feature>
<proteinExistence type="predicted"/>
<organism evidence="2 3">
    <name type="scientific">Candidatus Scatousia excrementigallinarum</name>
    <dbReference type="NCBI Taxonomy" id="2840935"/>
    <lineage>
        <taxon>Bacteria</taxon>
        <taxon>Candidatus Scatousia</taxon>
    </lineage>
</organism>
<name>A0A9D1F0H4_9BACT</name>
<dbReference type="Proteomes" id="UP000823928">
    <property type="component" value="Unassembled WGS sequence"/>
</dbReference>